<dbReference type="EMBL" id="JYDH01000039">
    <property type="protein sequence ID" value="KRY36843.1"/>
    <property type="molecule type" value="Genomic_DNA"/>
</dbReference>
<organism evidence="2 3">
    <name type="scientific">Trichinella spiralis</name>
    <name type="common">Trichina worm</name>
    <dbReference type="NCBI Taxonomy" id="6334"/>
    <lineage>
        <taxon>Eukaryota</taxon>
        <taxon>Metazoa</taxon>
        <taxon>Ecdysozoa</taxon>
        <taxon>Nematoda</taxon>
        <taxon>Enoplea</taxon>
        <taxon>Dorylaimia</taxon>
        <taxon>Trichinellida</taxon>
        <taxon>Trichinellidae</taxon>
        <taxon>Trichinella</taxon>
    </lineage>
</organism>
<comment type="caution">
    <text evidence="2">The sequence shown here is derived from an EMBL/GenBank/DDBJ whole genome shotgun (WGS) entry which is preliminary data.</text>
</comment>
<protein>
    <submittedName>
        <fullName evidence="2">Uncharacterized protein</fullName>
    </submittedName>
</protein>
<dbReference type="InParanoid" id="A0A0V1BI81"/>
<proteinExistence type="predicted"/>
<evidence type="ECO:0000313" key="3">
    <source>
        <dbReference type="Proteomes" id="UP000054776"/>
    </source>
</evidence>
<dbReference type="OrthoDB" id="10502328at2759"/>
<dbReference type="Proteomes" id="UP000054776">
    <property type="component" value="Unassembled WGS sequence"/>
</dbReference>
<feature type="region of interest" description="Disordered" evidence="1">
    <location>
        <begin position="63"/>
        <end position="87"/>
    </location>
</feature>
<accession>A0A0V1BI81</accession>
<evidence type="ECO:0000256" key="1">
    <source>
        <dbReference type="SAM" id="MobiDB-lite"/>
    </source>
</evidence>
<dbReference type="AlphaFoldDB" id="A0A0V1BI81"/>
<name>A0A0V1BI81_TRISP</name>
<reference evidence="2 3" key="1">
    <citation type="submission" date="2015-01" db="EMBL/GenBank/DDBJ databases">
        <title>Evolution of Trichinella species and genotypes.</title>
        <authorList>
            <person name="Korhonen P.K."/>
            <person name="Edoardo P."/>
            <person name="Giuseppe L.R."/>
            <person name="Gasser R.B."/>
        </authorList>
    </citation>
    <scope>NUCLEOTIDE SEQUENCE [LARGE SCALE GENOMIC DNA]</scope>
    <source>
        <strain evidence="2">ISS3</strain>
    </source>
</reference>
<keyword evidence="3" id="KW-1185">Reference proteome</keyword>
<sequence length="87" mass="9993">MNDGQSMDVRERTSRACAHSTCNRLIRMQLVKTLSSFAQIIEKQQRLLEKTCAENKFWTNANSRNRIGNEEAADEEDTDKLTTTTIK</sequence>
<gene>
    <name evidence="2" type="ORF">T01_15667</name>
</gene>
<evidence type="ECO:0000313" key="2">
    <source>
        <dbReference type="EMBL" id="KRY36843.1"/>
    </source>
</evidence>